<evidence type="ECO:0000313" key="1">
    <source>
        <dbReference type="EMBL" id="SEO99447.1"/>
    </source>
</evidence>
<sequence length="123" mass="14072">MTQKLVEYASHRAGDYLRVVATYSESSYSIEYVRDDIRKKHAESFIRLVVQDLCEQSKDTERMRRTFGSQYATVHAYRSNCIVHVRSSQDSDAGLIISLDKGAAKNLLEFIEGCASKWSQSRI</sequence>
<dbReference type="InterPro" id="IPR055944">
    <property type="entry name" value="DUF7522"/>
</dbReference>
<protein>
    <submittedName>
        <fullName evidence="1">Uncharacterized protein</fullName>
    </submittedName>
</protein>
<accession>A0A1H8U8R5</accession>
<reference evidence="2" key="1">
    <citation type="submission" date="2016-10" db="EMBL/GenBank/DDBJ databases">
        <authorList>
            <person name="Varghese N."/>
            <person name="Submissions S."/>
        </authorList>
    </citation>
    <scope>NUCLEOTIDE SEQUENCE [LARGE SCALE GENOMIC DNA]</scope>
    <source>
        <strain evidence="2">CGMCC 1.10121</strain>
    </source>
</reference>
<dbReference type="Pfam" id="PF24366">
    <property type="entry name" value="DUF7522"/>
    <property type="match status" value="1"/>
</dbReference>
<gene>
    <name evidence="1" type="ORF">SAMN04487948_1105</name>
</gene>
<dbReference type="AlphaFoldDB" id="A0A1H8U8R5"/>
<dbReference type="EMBL" id="FODV01000010">
    <property type="protein sequence ID" value="SEO99447.1"/>
    <property type="molecule type" value="Genomic_DNA"/>
</dbReference>
<keyword evidence="2" id="KW-1185">Reference proteome</keyword>
<dbReference type="Proteomes" id="UP000199126">
    <property type="component" value="Unassembled WGS sequence"/>
</dbReference>
<name>A0A1H8U8R5_9EURY</name>
<evidence type="ECO:0000313" key="2">
    <source>
        <dbReference type="Proteomes" id="UP000199126"/>
    </source>
</evidence>
<proteinExistence type="predicted"/>
<organism evidence="1 2">
    <name type="scientific">Halogranum amylolyticum</name>
    <dbReference type="NCBI Taxonomy" id="660520"/>
    <lineage>
        <taxon>Archaea</taxon>
        <taxon>Methanobacteriati</taxon>
        <taxon>Methanobacteriota</taxon>
        <taxon>Stenosarchaea group</taxon>
        <taxon>Halobacteria</taxon>
        <taxon>Halobacteriales</taxon>
        <taxon>Haloferacaceae</taxon>
    </lineage>
</organism>